<evidence type="ECO:0000259" key="8">
    <source>
        <dbReference type="PROSITE" id="PS50110"/>
    </source>
</evidence>
<dbReference type="FunFam" id="3.40.50.2300:FF:000002">
    <property type="entry name" value="DNA-binding response regulator PhoP"/>
    <property type="match status" value="1"/>
</dbReference>
<protein>
    <submittedName>
        <fullName evidence="10">Two-component system response regulator</fullName>
    </submittedName>
</protein>
<dbReference type="Gene3D" id="6.10.250.690">
    <property type="match status" value="1"/>
</dbReference>
<dbReference type="CDD" id="cd00383">
    <property type="entry name" value="trans_reg_C"/>
    <property type="match status" value="1"/>
</dbReference>
<sequence>MRLLIIEDEQGLVEHLRAGFRKEGFAVDICMNGKEGLFLGQETEYDLAIIDLGLPEMDGLDLIRALRRFGQTFPIIVLTARGHWKDKVDGLESGADDYLAKPFVFDELLARVKALLRRSVGMASATLELGIYQLDTAAKRVCVAGDAIELTSYEYNTLEYLMTHKDKVVSKTELTAHLYAQDYDRDSNVIEVFIRRLRKKLDPEGVRNPILTQRGLGYRFNMAGVLSQ</sequence>
<dbReference type="GO" id="GO:0006355">
    <property type="term" value="P:regulation of DNA-templated transcription"/>
    <property type="evidence" value="ECO:0007669"/>
    <property type="project" value="InterPro"/>
</dbReference>
<dbReference type="SMART" id="SM00448">
    <property type="entry name" value="REC"/>
    <property type="match status" value="1"/>
</dbReference>
<dbReference type="Gene3D" id="1.10.10.10">
    <property type="entry name" value="Winged helix-like DNA-binding domain superfamily/Winged helix DNA-binding domain"/>
    <property type="match status" value="1"/>
</dbReference>
<dbReference type="PANTHER" id="PTHR48111:SF71">
    <property type="entry name" value="TRANSCRIPTIONAL REGULATORY PROTEIN PHOP"/>
    <property type="match status" value="1"/>
</dbReference>
<evidence type="ECO:0000256" key="2">
    <source>
        <dbReference type="ARBA" id="ARBA00023012"/>
    </source>
</evidence>
<dbReference type="PROSITE" id="PS51755">
    <property type="entry name" value="OMPR_PHOB"/>
    <property type="match status" value="1"/>
</dbReference>
<dbReference type="GO" id="GO:0000976">
    <property type="term" value="F:transcription cis-regulatory region binding"/>
    <property type="evidence" value="ECO:0007669"/>
    <property type="project" value="TreeGrafter"/>
</dbReference>
<accession>A0A2K8KRF9</accession>
<proteinExistence type="predicted"/>
<evidence type="ECO:0000256" key="6">
    <source>
        <dbReference type="PROSITE-ProRule" id="PRU00169"/>
    </source>
</evidence>
<evidence type="ECO:0000313" key="11">
    <source>
        <dbReference type="Proteomes" id="UP000229757"/>
    </source>
</evidence>
<keyword evidence="2" id="KW-0902">Two-component regulatory system</keyword>
<evidence type="ECO:0000313" key="10">
    <source>
        <dbReference type="EMBL" id="ATX77325.1"/>
    </source>
</evidence>
<dbReference type="GO" id="GO:0000156">
    <property type="term" value="F:phosphorelay response regulator activity"/>
    <property type="evidence" value="ECO:0007669"/>
    <property type="project" value="TreeGrafter"/>
</dbReference>
<evidence type="ECO:0000256" key="4">
    <source>
        <dbReference type="ARBA" id="ARBA00023125"/>
    </source>
</evidence>
<dbReference type="KEGG" id="rfo:REIFOR_02192"/>
<dbReference type="GO" id="GO:0032993">
    <property type="term" value="C:protein-DNA complex"/>
    <property type="evidence" value="ECO:0007669"/>
    <property type="project" value="TreeGrafter"/>
</dbReference>
<keyword evidence="1 6" id="KW-0597">Phosphoprotein</keyword>
<dbReference type="AlphaFoldDB" id="A0A2K8KRF9"/>
<dbReference type="InterPro" id="IPR001867">
    <property type="entry name" value="OmpR/PhoB-type_DNA-bd"/>
</dbReference>
<reference evidence="10 11" key="1">
    <citation type="journal article" date="2017" name="Environ. Microbiol.">
        <title>Genomic and physiological analyses of 'Reinekea forsetii' reveal a versatile opportunistic lifestyle during spring algae blooms.</title>
        <authorList>
            <person name="Avci B."/>
            <person name="Hahnke R.L."/>
            <person name="Chafee M."/>
            <person name="Fischer T."/>
            <person name="Gruber-Vodicka H."/>
            <person name="Tegetmeyer H.E."/>
            <person name="Harder J."/>
            <person name="Fuchs B.M."/>
            <person name="Amann R.I."/>
            <person name="Teeling H."/>
        </authorList>
    </citation>
    <scope>NUCLEOTIDE SEQUENCE [LARGE SCALE GENOMIC DNA]</scope>
    <source>
        <strain evidence="10 11">Hel1_31_D35</strain>
    </source>
</reference>
<dbReference type="Pfam" id="PF00072">
    <property type="entry name" value="Response_reg"/>
    <property type="match status" value="1"/>
</dbReference>
<dbReference type="InterPro" id="IPR039420">
    <property type="entry name" value="WalR-like"/>
</dbReference>
<dbReference type="Gene3D" id="3.40.50.2300">
    <property type="match status" value="1"/>
</dbReference>
<dbReference type="EMBL" id="CP011797">
    <property type="protein sequence ID" value="ATX77325.1"/>
    <property type="molecule type" value="Genomic_DNA"/>
</dbReference>
<organism evidence="10 11">
    <name type="scientific">Reinekea forsetii</name>
    <dbReference type="NCBI Taxonomy" id="1336806"/>
    <lineage>
        <taxon>Bacteria</taxon>
        <taxon>Pseudomonadati</taxon>
        <taxon>Pseudomonadota</taxon>
        <taxon>Gammaproteobacteria</taxon>
        <taxon>Oceanospirillales</taxon>
        <taxon>Saccharospirillaceae</taxon>
        <taxon>Reinekea</taxon>
    </lineage>
</organism>
<feature type="domain" description="Response regulatory" evidence="8">
    <location>
        <begin position="2"/>
        <end position="116"/>
    </location>
</feature>
<dbReference type="InterPro" id="IPR001789">
    <property type="entry name" value="Sig_transdc_resp-reg_receiver"/>
</dbReference>
<dbReference type="GO" id="GO:0005829">
    <property type="term" value="C:cytosol"/>
    <property type="evidence" value="ECO:0007669"/>
    <property type="project" value="TreeGrafter"/>
</dbReference>
<dbReference type="SMART" id="SM00862">
    <property type="entry name" value="Trans_reg_C"/>
    <property type="match status" value="1"/>
</dbReference>
<evidence type="ECO:0000256" key="3">
    <source>
        <dbReference type="ARBA" id="ARBA00023015"/>
    </source>
</evidence>
<keyword evidence="5" id="KW-0804">Transcription</keyword>
<dbReference type="Proteomes" id="UP000229757">
    <property type="component" value="Chromosome"/>
</dbReference>
<dbReference type="PROSITE" id="PS50110">
    <property type="entry name" value="RESPONSE_REGULATORY"/>
    <property type="match status" value="1"/>
</dbReference>
<dbReference type="InterPro" id="IPR011006">
    <property type="entry name" value="CheY-like_superfamily"/>
</dbReference>
<name>A0A2K8KRF9_9GAMM</name>
<feature type="DNA-binding region" description="OmpR/PhoB-type" evidence="7">
    <location>
        <begin position="124"/>
        <end position="222"/>
    </location>
</feature>
<evidence type="ECO:0000256" key="1">
    <source>
        <dbReference type="ARBA" id="ARBA00022553"/>
    </source>
</evidence>
<keyword evidence="11" id="KW-1185">Reference proteome</keyword>
<dbReference type="OrthoDB" id="9802426at2"/>
<dbReference type="PANTHER" id="PTHR48111">
    <property type="entry name" value="REGULATOR OF RPOS"/>
    <property type="match status" value="1"/>
</dbReference>
<keyword evidence="3" id="KW-0805">Transcription regulation</keyword>
<dbReference type="Pfam" id="PF00486">
    <property type="entry name" value="Trans_reg_C"/>
    <property type="match status" value="1"/>
</dbReference>
<gene>
    <name evidence="10" type="ORF">REIFOR_02192</name>
</gene>
<evidence type="ECO:0000259" key="9">
    <source>
        <dbReference type="PROSITE" id="PS51755"/>
    </source>
</evidence>
<evidence type="ECO:0000256" key="5">
    <source>
        <dbReference type="ARBA" id="ARBA00023163"/>
    </source>
</evidence>
<dbReference type="InterPro" id="IPR036388">
    <property type="entry name" value="WH-like_DNA-bd_sf"/>
</dbReference>
<feature type="domain" description="OmpR/PhoB-type" evidence="9">
    <location>
        <begin position="124"/>
        <end position="222"/>
    </location>
</feature>
<dbReference type="SUPFAM" id="SSF52172">
    <property type="entry name" value="CheY-like"/>
    <property type="match status" value="1"/>
</dbReference>
<feature type="modified residue" description="4-aspartylphosphate" evidence="6">
    <location>
        <position position="51"/>
    </location>
</feature>
<dbReference type="RefSeq" id="WP_100257596.1">
    <property type="nucleotide sequence ID" value="NZ_CP011797.1"/>
</dbReference>
<evidence type="ECO:0000256" key="7">
    <source>
        <dbReference type="PROSITE-ProRule" id="PRU01091"/>
    </source>
</evidence>
<keyword evidence="4 7" id="KW-0238">DNA-binding</keyword>